<accession>A0ABQ3CAB6</accession>
<dbReference type="Gene3D" id="3.40.50.2000">
    <property type="entry name" value="Glycogen Phosphorylase B"/>
    <property type="match status" value="1"/>
</dbReference>
<evidence type="ECO:0008006" key="3">
    <source>
        <dbReference type="Google" id="ProtNLM"/>
    </source>
</evidence>
<organism evidence="1 2">
    <name type="scientific">Cognatilysobacter xinjiangensis</name>
    <dbReference type="NCBI Taxonomy" id="546892"/>
    <lineage>
        <taxon>Bacteria</taxon>
        <taxon>Pseudomonadati</taxon>
        <taxon>Pseudomonadota</taxon>
        <taxon>Gammaproteobacteria</taxon>
        <taxon>Lysobacterales</taxon>
        <taxon>Lysobacteraceae</taxon>
        <taxon>Cognatilysobacter</taxon>
    </lineage>
</organism>
<dbReference type="Pfam" id="PF13692">
    <property type="entry name" value="Glyco_trans_1_4"/>
    <property type="match status" value="1"/>
</dbReference>
<dbReference type="RefSeq" id="WP_189450756.1">
    <property type="nucleotide sequence ID" value="NZ_BMXY01000004.1"/>
</dbReference>
<reference evidence="2" key="1">
    <citation type="journal article" date="2019" name="Int. J. Syst. Evol. Microbiol.">
        <title>The Global Catalogue of Microorganisms (GCM) 10K type strain sequencing project: providing services to taxonomists for standard genome sequencing and annotation.</title>
        <authorList>
            <consortium name="The Broad Institute Genomics Platform"/>
            <consortium name="The Broad Institute Genome Sequencing Center for Infectious Disease"/>
            <person name="Wu L."/>
            <person name="Ma J."/>
        </authorList>
    </citation>
    <scope>NUCLEOTIDE SEQUENCE [LARGE SCALE GENOMIC DNA]</scope>
    <source>
        <strain evidence="2">KCTC 22558</strain>
    </source>
</reference>
<dbReference type="Proteomes" id="UP000643403">
    <property type="component" value="Unassembled WGS sequence"/>
</dbReference>
<keyword evidence="2" id="KW-1185">Reference proteome</keyword>
<name>A0ABQ3CAB6_9GAMM</name>
<dbReference type="EMBL" id="BMXY01000004">
    <property type="protein sequence ID" value="GGZ70783.1"/>
    <property type="molecule type" value="Genomic_DNA"/>
</dbReference>
<dbReference type="SUPFAM" id="SSF53756">
    <property type="entry name" value="UDP-Glycosyltransferase/glycogen phosphorylase"/>
    <property type="match status" value="1"/>
</dbReference>
<comment type="caution">
    <text evidence="1">The sequence shown here is derived from an EMBL/GenBank/DDBJ whole genome shotgun (WGS) entry which is preliminary data.</text>
</comment>
<evidence type="ECO:0000313" key="1">
    <source>
        <dbReference type="EMBL" id="GGZ70783.1"/>
    </source>
</evidence>
<evidence type="ECO:0000313" key="2">
    <source>
        <dbReference type="Proteomes" id="UP000643403"/>
    </source>
</evidence>
<gene>
    <name evidence="1" type="ORF">GCM10008101_26420</name>
</gene>
<sequence>MTARLYFHRDFRSYTGGHGKVWDYFNHAATHPRWSPFIYLTPDSISEGNPWWQETARRLHKWQPCDASALFVGGLDWSAIPSEHPPVINIVQHVRHADPASPLFEYLDRPAVRICVSEAVAQAILATGRVNGPVHVIPAAIDVSGYVDRPKRGPNVFIGAQKRPELGHRLAADLRLRGIESHVSDRWLPRAEYLSQMAAAHIAVLLPDPSEGFYLPGLEAMALGCATVMPDCVGNRQYVESGVNCLAPAADAQELAVAVASLTPADAARLVANGLSTATRYSLAQERLAFHRILDSLGIEG</sequence>
<protein>
    <recommendedName>
        <fullName evidence="3">Glycosyl transferases group 1</fullName>
    </recommendedName>
</protein>
<proteinExistence type="predicted"/>